<dbReference type="InterPro" id="IPR000740">
    <property type="entry name" value="GrpE"/>
</dbReference>
<feature type="compositionally biased region" description="Basic and acidic residues" evidence="10">
    <location>
        <begin position="298"/>
        <end position="322"/>
    </location>
</feature>
<evidence type="ECO:0000256" key="5">
    <source>
        <dbReference type="ARBA" id="ARBA00023016"/>
    </source>
</evidence>
<feature type="coiled-coil region" evidence="9">
    <location>
        <begin position="125"/>
        <end position="152"/>
    </location>
</feature>
<organism evidence="11">
    <name type="scientific">Picea sitchensis</name>
    <name type="common">Sitka spruce</name>
    <name type="synonym">Pinus sitchensis</name>
    <dbReference type="NCBI Taxonomy" id="3332"/>
    <lineage>
        <taxon>Eukaryota</taxon>
        <taxon>Viridiplantae</taxon>
        <taxon>Streptophyta</taxon>
        <taxon>Embryophyta</taxon>
        <taxon>Tracheophyta</taxon>
        <taxon>Spermatophyta</taxon>
        <taxon>Pinopsida</taxon>
        <taxon>Pinidae</taxon>
        <taxon>Conifers I</taxon>
        <taxon>Pinales</taxon>
        <taxon>Pinaceae</taxon>
        <taxon>Picea</taxon>
    </lineage>
</organism>
<feature type="compositionally biased region" description="Acidic residues" evidence="10">
    <location>
        <begin position="79"/>
        <end position="90"/>
    </location>
</feature>
<dbReference type="GO" id="GO:0005759">
    <property type="term" value="C:mitochondrial matrix"/>
    <property type="evidence" value="ECO:0007669"/>
    <property type="project" value="UniProtKB-SubCell"/>
</dbReference>
<dbReference type="EMBL" id="EF083125">
    <property type="protein sequence ID" value="ABK22476.1"/>
    <property type="molecule type" value="mRNA"/>
</dbReference>
<sequence length="338" mass="37171">MASTALAGVAAFVISQSGLISSQTKLNPCSQFRISVKSSGRFTNRATVGFVPLKPVNRRRSTFVVYQKVAETESKQVEEESDDELEESDTEDSKAATAEQKPASLVPTLLQAYKEAIANSDDTRVSDIEVQLQAIEDEKNALSKLVAALTEEASRGKDKLLRLNADFDNFRKRAEKERLSLASNIQGDVIESLLPMVDDFERAKTQIKIQTEGEEKIDKSYQGIYKQFVEIMKGLHVNVVDTVGKPFDPMLHEAILHEDSTSFEEGIIIEEFRRGFILGDKLLRPAMVKVSAGPGPAKDAEDSANDAEHSANPAEECKETTKDANASDSSDVPEEKEA</sequence>
<dbReference type="Gene3D" id="2.30.22.10">
    <property type="entry name" value="Head domain of nucleotide exchange factor GrpE"/>
    <property type="match status" value="1"/>
</dbReference>
<evidence type="ECO:0000256" key="8">
    <source>
        <dbReference type="RuleBase" id="RU004478"/>
    </source>
</evidence>
<dbReference type="GO" id="GO:0042803">
    <property type="term" value="F:protein homodimerization activity"/>
    <property type="evidence" value="ECO:0007669"/>
    <property type="project" value="InterPro"/>
</dbReference>
<accession>A9NPB5</accession>
<evidence type="ECO:0000256" key="10">
    <source>
        <dbReference type="SAM" id="MobiDB-lite"/>
    </source>
</evidence>
<evidence type="ECO:0000256" key="2">
    <source>
        <dbReference type="ARBA" id="ARBA00009054"/>
    </source>
</evidence>
<dbReference type="PANTHER" id="PTHR21237:SF40">
    <property type="entry name" value="CELL CYCLE AND APOPTOSIS REGULATOR PROTEIN 2"/>
    <property type="match status" value="1"/>
</dbReference>
<comment type="function">
    <text evidence="7">Essential component of the PAM complex, a complex required for the translocation of transit peptide-containing proteins from the inner membrane into the mitochondrial matrix in an ATP-dependent manner.</text>
</comment>
<evidence type="ECO:0000256" key="3">
    <source>
        <dbReference type="ARBA" id="ARBA00011738"/>
    </source>
</evidence>
<protein>
    <recommendedName>
        <fullName evidence="7">GrpE protein homolog</fullName>
    </recommendedName>
</protein>
<keyword evidence="6 7" id="KW-0143">Chaperone</keyword>
<dbReference type="GO" id="GO:0009507">
    <property type="term" value="C:chloroplast"/>
    <property type="evidence" value="ECO:0007669"/>
    <property type="project" value="TreeGrafter"/>
</dbReference>
<dbReference type="AlphaFoldDB" id="A9NPB5"/>
<dbReference type="SUPFAM" id="SSF51064">
    <property type="entry name" value="Head domain of nucleotide exchange factor GrpE"/>
    <property type="match status" value="1"/>
</dbReference>
<evidence type="ECO:0000256" key="7">
    <source>
        <dbReference type="RuleBase" id="RU000640"/>
    </source>
</evidence>
<dbReference type="InterPro" id="IPR013805">
    <property type="entry name" value="GrpE_CC"/>
</dbReference>
<dbReference type="Gene3D" id="3.90.20.20">
    <property type="match status" value="1"/>
</dbReference>
<evidence type="ECO:0000256" key="6">
    <source>
        <dbReference type="ARBA" id="ARBA00023186"/>
    </source>
</evidence>
<dbReference type="PANTHER" id="PTHR21237">
    <property type="entry name" value="GRPE PROTEIN"/>
    <property type="match status" value="1"/>
</dbReference>
<comment type="similarity">
    <text evidence="2 8">Belongs to the GrpE family.</text>
</comment>
<reference evidence="11" key="1">
    <citation type="journal article" date="2008" name="BMC Genomics">
        <title>A conifer genomics resource of 200,000 spruce (Picea spp.) ESTs and 6,464 high-quality, sequence-finished full-length cDNAs for Sitka spruce (Picea sitchensis).</title>
        <authorList>
            <person name="Ralph S.G."/>
            <person name="Chun H.J."/>
            <person name="Kolosova N."/>
            <person name="Cooper D."/>
            <person name="Oddy C."/>
            <person name="Ritland C.E."/>
            <person name="Kirkpatrick R."/>
            <person name="Moore R."/>
            <person name="Barber S."/>
            <person name="Holt R.A."/>
            <person name="Jones S.J."/>
            <person name="Marra M.A."/>
            <person name="Douglas C.J."/>
            <person name="Ritland K."/>
            <person name="Bohlmann J."/>
        </authorList>
    </citation>
    <scope>NUCLEOTIDE SEQUENCE</scope>
    <source>
        <tissue evidence="11">Green portion of the leader tissue</tissue>
    </source>
</reference>
<dbReference type="GO" id="GO:0051082">
    <property type="term" value="F:unfolded protein binding"/>
    <property type="evidence" value="ECO:0007669"/>
    <property type="project" value="TreeGrafter"/>
</dbReference>
<name>A9NPB5_PICSI</name>
<keyword evidence="4" id="KW-0963">Cytoplasm</keyword>
<feature type="region of interest" description="Disordered" evidence="10">
    <location>
        <begin position="291"/>
        <end position="338"/>
    </location>
</feature>
<dbReference type="GO" id="GO:0000774">
    <property type="term" value="F:adenyl-nucleotide exchange factor activity"/>
    <property type="evidence" value="ECO:0007669"/>
    <property type="project" value="InterPro"/>
</dbReference>
<dbReference type="InterPro" id="IPR009012">
    <property type="entry name" value="GrpE_head"/>
</dbReference>
<dbReference type="PROSITE" id="PS01071">
    <property type="entry name" value="GRPE"/>
    <property type="match status" value="1"/>
</dbReference>
<dbReference type="CDD" id="cd00446">
    <property type="entry name" value="GrpE"/>
    <property type="match status" value="1"/>
</dbReference>
<comment type="subcellular location">
    <subcellularLocation>
        <location evidence="1">Cytoplasm</location>
    </subcellularLocation>
    <subcellularLocation>
        <location evidence="7">Mitochondrion matrix</location>
    </subcellularLocation>
</comment>
<evidence type="ECO:0000256" key="9">
    <source>
        <dbReference type="SAM" id="Coils"/>
    </source>
</evidence>
<feature type="region of interest" description="Disordered" evidence="10">
    <location>
        <begin position="74"/>
        <end position="101"/>
    </location>
</feature>
<keyword evidence="9" id="KW-0175">Coiled coil</keyword>
<evidence type="ECO:0000313" key="11">
    <source>
        <dbReference type="EMBL" id="ABK22476.1"/>
    </source>
</evidence>
<dbReference type="Pfam" id="PF01025">
    <property type="entry name" value="GrpE"/>
    <property type="match status" value="1"/>
</dbReference>
<comment type="subunit">
    <text evidence="3">Homodimer.</text>
</comment>
<dbReference type="NCBIfam" id="NF010741">
    <property type="entry name" value="PRK14143.1"/>
    <property type="match status" value="1"/>
</dbReference>
<dbReference type="FunFam" id="2.30.22.10:FF:000001">
    <property type="entry name" value="Protein GrpE"/>
    <property type="match status" value="1"/>
</dbReference>
<proteinExistence type="evidence at transcript level"/>
<dbReference type="GO" id="GO:0006457">
    <property type="term" value="P:protein folding"/>
    <property type="evidence" value="ECO:0007669"/>
    <property type="project" value="InterPro"/>
</dbReference>
<keyword evidence="5" id="KW-0346">Stress response</keyword>
<dbReference type="SUPFAM" id="SSF58014">
    <property type="entry name" value="Coiled-coil domain of nucleotide exchange factor GrpE"/>
    <property type="match status" value="1"/>
</dbReference>
<evidence type="ECO:0000256" key="4">
    <source>
        <dbReference type="ARBA" id="ARBA00022490"/>
    </source>
</evidence>
<evidence type="ECO:0000256" key="1">
    <source>
        <dbReference type="ARBA" id="ARBA00004496"/>
    </source>
</evidence>
<dbReference type="HAMAP" id="MF_01151">
    <property type="entry name" value="GrpE"/>
    <property type="match status" value="1"/>
</dbReference>
<dbReference type="GO" id="GO:0051087">
    <property type="term" value="F:protein-folding chaperone binding"/>
    <property type="evidence" value="ECO:0007669"/>
    <property type="project" value="InterPro"/>
</dbReference>
<dbReference type="PRINTS" id="PR00773">
    <property type="entry name" value="GRPEPROTEIN"/>
</dbReference>
<keyword evidence="7" id="KW-0496">Mitochondrion</keyword>